<dbReference type="Proteomes" id="UP001303373">
    <property type="component" value="Chromosome 6"/>
</dbReference>
<dbReference type="GO" id="GO:0016020">
    <property type="term" value="C:membrane"/>
    <property type="evidence" value="ECO:0007669"/>
    <property type="project" value="UniProtKB-SubCell"/>
</dbReference>
<feature type="domain" description="Major facilitator superfamily (MFS) profile" evidence="7">
    <location>
        <begin position="32"/>
        <end position="159"/>
    </location>
</feature>
<keyword evidence="5 6" id="KW-0472">Membrane</keyword>
<reference evidence="8 9" key="1">
    <citation type="submission" date="2023-11" db="EMBL/GenBank/DDBJ databases">
        <title>An acidophilic fungus is an integral part of prey digestion in a carnivorous sundew plant.</title>
        <authorList>
            <person name="Tsai I.J."/>
        </authorList>
    </citation>
    <scope>NUCLEOTIDE SEQUENCE [LARGE SCALE GENOMIC DNA]</scope>
    <source>
        <strain evidence="8">169a</strain>
    </source>
</reference>
<dbReference type="InterPro" id="IPR036259">
    <property type="entry name" value="MFS_trans_sf"/>
</dbReference>
<dbReference type="AlphaFoldDB" id="A0AAQ3M7K3"/>
<keyword evidence="3 6" id="KW-0812">Transmembrane</keyword>
<feature type="transmembrane region" description="Helical" evidence="6">
    <location>
        <begin position="75"/>
        <end position="99"/>
    </location>
</feature>
<proteinExistence type="inferred from homology"/>
<dbReference type="SUPFAM" id="SSF103473">
    <property type="entry name" value="MFS general substrate transporter"/>
    <property type="match status" value="1"/>
</dbReference>
<gene>
    <name evidence="8" type="ORF">R9X50_00438400</name>
</gene>
<feature type="transmembrane region" description="Helical" evidence="6">
    <location>
        <begin position="111"/>
        <end position="129"/>
    </location>
</feature>
<name>A0AAQ3M7K3_9PEZI</name>
<sequence>MGAGFNLLQRLVRNDAIKIDVSDIYNRRVFLLACASYFGGMLFGIDTGIISRVITLPASRQAFGYVKCGKQVSDLAIANLSANIVSVVQALAFAGAILATPVVQKWGRKPALLIAAIFAALGGVLQAVASGEIACLSVGRFVMLLCSRILTSLRTFLVQ</sequence>
<keyword evidence="9" id="KW-1185">Reference proteome</keyword>
<evidence type="ECO:0000256" key="2">
    <source>
        <dbReference type="ARBA" id="ARBA00010992"/>
    </source>
</evidence>
<dbReference type="Pfam" id="PF00083">
    <property type="entry name" value="Sugar_tr"/>
    <property type="match status" value="1"/>
</dbReference>
<organism evidence="8 9">
    <name type="scientific">Acrodontium crateriforme</name>
    <dbReference type="NCBI Taxonomy" id="150365"/>
    <lineage>
        <taxon>Eukaryota</taxon>
        <taxon>Fungi</taxon>
        <taxon>Dikarya</taxon>
        <taxon>Ascomycota</taxon>
        <taxon>Pezizomycotina</taxon>
        <taxon>Dothideomycetes</taxon>
        <taxon>Dothideomycetidae</taxon>
        <taxon>Mycosphaerellales</taxon>
        <taxon>Teratosphaeriaceae</taxon>
        <taxon>Acrodontium</taxon>
    </lineage>
</organism>
<protein>
    <recommendedName>
        <fullName evidence="7">Major facilitator superfamily (MFS) profile domain-containing protein</fullName>
    </recommendedName>
</protein>
<accession>A0AAQ3M7K3</accession>
<dbReference type="PROSITE" id="PS50850">
    <property type="entry name" value="MFS"/>
    <property type="match status" value="1"/>
</dbReference>
<dbReference type="Gene3D" id="1.20.1250.20">
    <property type="entry name" value="MFS general substrate transporter like domains"/>
    <property type="match status" value="1"/>
</dbReference>
<evidence type="ECO:0000313" key="8">
    <source>
        <dbReference type="EMBL" id="WPH01538.1"/>
    </source>
</evidence>
<dbReference type="InterPro" id="IPR020846">
    <property type="entry name" value="MFS_dom"/>
</dbReference>
<comment type="similarity">
    <text evidence="2">Belongs to the major facilitator superfamily. Sugar transporter (TC 2.A.1.1) family.</text>
</comment>
<dbReference type="EMBL" id="CP138585">
    <property type="protein sequence ID" value="WPH01538.1"/>
    <property type="molecule type" value="Genomic_DNA"/>
</dbReference>
<dbReference type="InterPro" id="IPR050360">
    <property type="entry name" value="MFS_Sugar_Transporters"/>
</dbReference>
<evidence type="ECO:0000256" key="6">
    <source>
        <dbReference type="SAM" id="Phobius"/>
    </source>
</evidence>
<dbReference type="GO" id="GO:0005351">
    <property type="term" value="F:carbohydrate:proton symporter activity"/>
    <property type="evidence" value="ECO:0007669"/>
    <property type="project" value="TreeGrafter"/>
</dbReference>
<evidence type="ECO:0000256" key="4">
    <source>
        <dbReference type="ARBA" id="ARBA00022989"/>
    </source>
</evidence>
<evidence type="ECO:0000259" key="7">
    <source>
        <dbReference type="PROSITE" id="PS50850"/>
    </source>
</evidence>
<comment type="subcellular location">
    <subcellularLocation>
        <location evidence="1">Membrane</location>
        <topology evidence="1">Multi-pass membrane protein</topology>
    </subcellularLocation>
</comment>
<dbReference type="PANTHER" id="PTHR48022:SF21">
    <property type="entry name" value="QUINATE TRANSPORTER, PUTATIVE (AFU_ORTHOLOGUE AFUA_6G06960)-RELATED"/>
    <property type="match status" value="1"/>
</dbReference>
<feature type="transmembrane region" description="Helical" evidence="6">
    <location>
        <begin position="29"/>
        <end position="55"/>
    </location>
</feature>
<evidence type="ECO:0000313" key="9">
    <source>
        <dbReference type="Proteomes" id="UP001303373"/>
    </source>
</evidence>
<evidence type="ECO:0000256" key="5">
    <source>
        <dbReference type="ARBA" id="ARBA00023136"/>
    </source>
</evidence>
<keyword evidence="4 6" id="KW-1133">Transmembrane helix</keyword>
<evidence type="ECO:0000256" key="1">
    <source>
        <dbReference type="ARBA" id="ARBA00004141"/>
    </source>
</evidence>
<dbReference type="PANTHER" id="PTHR48022">
    <property type="entry name" value="PLASTIDIC GLUCOSE TRANSPORTER 4"/>
    <property type="match status" value="1"/>
</dbReference>
<dbReference type="InterPro" id="IPR005828">
    <property type="entry name" value="MFS_sugar_transport-like"/>
</dbReference>
<evidence type="ECO:0000256" key="3">
    <source>
        <dbReference type="ARBA" id="ARBA00022692"/>
    </source>
</evidence>